<sequence>MEGISSASLSVRASEIAKSREELLRLLNDVPESDYELSLTDLVEKEGLTSETGAVTKKKIIHDDETKEKRPKMNERKRRDRRSSCGGSSEGVLLNFYVPTSLTRSLTAARTSRGGVDQRANTEYNKRDREPAATPGCWSALLEYRRGKSKRAILQSGR</sequence>
<dbReference type="Gramene" id="Aco015516.1.mrna1">
    <property type="protein sequence ID" value="Aco015516.1.mrna1"/>
    <property type="gene ID" value="Aco015516.1.path1"/>
</dbReference>
<dbReference type="Proteomes" id="UP000515123">
    <property type="component" value="Linkage group 3"/>
</dbReference>
<feature type="region of interest" description="Disordered" evidence="1">
    <location>
        <begin position="107"/>
        <end position="135"/>
    </location>
</feature>
<dbReference type="PANTHER" id="PTHR34193:SF1">
    <property type="entry name" value="EXPRESSED PROTEIN"/>
    <property type="match status" value="1"/>
</dbReference>
<feature type="compositionally biased region" description="Basic and acidic residues" evidence="1">
    <location>
        <begin position="61"/>
        <end position="74"/>
    </location>
</feature>
<dbReference type="AlphaFoldDB" id="A0A6P5ENW6"/>
<gene>
    <name evidence="3" type="primary">LOC109708021</name>
</gene>
<evidence type="ECO:0000256" key="1">
    <source>
        <dbReference type="SAM" id="MobiDB-lite"/>
    </source>
</evidence>
<keyword evidence="2" id="KW-1185">Reference proteome</keyword>
<name>A0A6P5ENW6_ANACO</name>
<dbReference type="GeneID" id="109708021"/>
<accession>A0A6P5ENW6</accession>
<feature type="region of interest" description="Disordered" evidence="1">
    <location>
        <begin position="46"/>
        <end position="91"/>
    </location>
</feature>
<evidence type="ECO:0000313" key="2">
    <source>
        <dbReference type="Proteomes" id="UP000515123"/>
    </source>
</evidence>
<evidence type="ECO:0000313" key="3">
    <source>
        <dbReference type="RefSeq" id="XP_020085177.1"/>
    </source>
</evidence>
<protein>
    <submittedName>
        <fullName evidence="3">Uncharacterized protein LOC109708021</fullName>
    </submittedName>
</protein>
<organism evidence="2 3">
    <name type="scientific">Ananas comosus</name>
    <name type="common">Pineapple</name>
    <name type="synonym">Ananas ananas</name>
    <dbReference type="NCBI Taxonomy" id="4615"/>
    <lineage>
        <taxon>Eukaryota</taxon>
        <taxon>Viridiplantae</taxon>
        <taxon>Streptophyta</taxon>
        <taxon>Embryophyta</taxon>
        <taxon>Tracheophyta</taxon>
        <taxon>Spermatophyta</taxon>
        <taxon>Magnoliopsida</taxon>
        <taxon>Liliopsida</taxon>
        <taxon>Poales</taxon>
        <taxon>Bromeliaceae</taxon>
        <taxon>Bromelioideae</taxon>
        <taxon>Ananas</taxon>
    </lineage>
</organism>
<proteinExistence type="predicted"/>
<dbReference type="PANTHER" id="PTHR34193">
    <property type="entry name" value="OS11G0199801 PROTEIN"/>
    <property type="match status" value="1"/>
</dbReference>
<reference evidence="3" key="2">
    <citation type="submission" date="2025-08" db="UniProtKB">
        <authorList>
            <consortium name="RefSeq"/>
        </authorList>
    </citation>
    <scope>IDENTIFICATION</scope>
    <source>
        <tissue evidence="3">Leaf</tissue>
    </source>
</reference>
<reference evidence="2" key="1">
    <citation type="journal article" date="2015" name="Nat. Genet.">
        <title>The pineapple genome and the evolution of CAM photosynthesis.</title>
        <authorList>
            <person name="Ming R."/>
            <person name="VanBuren R."/>
            <person name="Wai C.M."/>
            <person name="Tang H."/>
            <person name="Schatz M.C."/>
            <person name="Bowers J.E."/>
            <person name="Lyons E."/>
            <person name="Wang M.L."/>
            <person name="Chen J."/>
            <person name="Biggers E."/>
            <person name="Zhang J."/>
            <person name="Huang L."/>
            <person name="Zhang L."/>
            <person name="Miao W."/>
            <person name="Zhang J."/>
            <person name="Ye Z."/>
            <person name="Miao C."/>
            <person name="Lin Z."/>
            <person name="Wang H."/>
            <person name="Zhou H."/>
            <person name="Yim W.C."/>
            <person name="Priest H.D."/>
            <person name="Zheng C."/>
            <person name="Woodhouse M."/>
            <person name="Edger P.P."/>
            <person name="Guyot R."/>
            <person name="Guo H.B."/>
            <person name="Guo H."/>
            <person name="Zheng G."/>
            <person name="Singh R."/>
            <person name="Sharma A."/>
            <person name="Min X."/>
            <person name="Zheng Y."/>
            <person name="Lee H."/>
            <person name="Gurtowski J."/>
            <person name="Sedlazeck F.J."/>
            <person name="Harkess A."/>
            <person name="McKain M.R."/>
            <person name="Liao Z."/>
            <person name="Fang J."/>
            <person name="Liu J."/>
            <person name="Zhang X."/>
            <person name="Zhang Q."/>
            <person name="Hu W."/>
            <person name="Qin Y."/>
            <person name="Wang K."/>
            <person name="Chen L.Y."/>
            <person name="Shirley N."/>
            <person name="Lin Y.R."/>
            <person name="Liu L.Y."/>
            <person name="Hernandez A.G."/>
            <person name="Wright C.L."/>
            <person name="Bulone V."/>
            <person name="Tuskan G.A."/>
            <person name="Heath K."/>
            <person name="Zee F."/>
            <person name="Moore P.H."/>
            <person name="Sunkar R."/>
            <person name="Leebens-Mack J.H."/>
            <person name="Mockler T."/>
            <person name="Bennetzen J.L."/>
            <person name="Freeling M."/>
            <person name="Sankoff D."/>
            <person name="Paterson A.H."/>
            <person name="Zhu X."/>
            <person name="Yang X."/>
            <person name="Smith J.A."/>
            <person name="Cushman J.C."/>
            <person name="Paull R.E."/>
            <person name="Yu Q."/>
        </authorList>
    </citation>
    <scope>NUCLEOTIDE SEQUENCE [LARGE SCALE GENOMIC DNA]</scope>
    <source>
        <strain evidence="2">cv. F153</strain>
    </source>
</reference>
<dbReference type="OrthoDB" id="776574at2759"/>
<dbReference type="RefSeq" id="XP_020085177.1">
    <property type="nucleotide sequence ID" value="XM_020229588.1"/>
</dbReference>